<dbReference type="Proteomes" id="UP000004105">
    <property type="component" value="Unassembled WGS sequence"/>
</dbReference>
<dbReference type="EMBL" id="AFAY01000044">
    <property type="protein sequence ID" value="EGF10201.1"/>
    <property type="molecule type" value="Genomic_DNA"/>
</dbReference>
<dbReference type="RefSeq" id="WP_007343082.1">
    <property type="nucleotide sequence ID" value="NZ_GL878494.1"/>
</dbReference>
<organism evidence="1 2">
    <name type="scientific">Neisseria bacilliformis ATCC BAA-1200</name>
    <dbReference type="NCBI Taxonomy" id="888742"/>
    <lineage>
        <taxon>Bacteria</taxon>
        <taxon>Pseudomonadati</taxon>
        <taxon>Pseudomonadota</taxon>
        <taxon>Betaproteobacteria</taxon>
        <taxon>Neisseriales</taxon>
        <taxon>Neisseriaceae</taxon>
        <taxon>Neisseria</taxon>
    </lineage>
</organism>
<proteinExistence type="predicted"/>
<dbReference type="AlphaFoldDB" id="F2BEC0"/>
<reference evidence="1 2" key="1">
    <citation type="submission" date="2011-02" db="EMBL/GenBank/DDBJ databases">
        <authorList>
            <person name="Muzny D."/>
            <person name="Qin X."/>
            <person name="Deng J."/>
            <person name="Jiang H."/>
            <person name="Liu Y."/>
            <person name="Qu J."/>
            <person name="Song X.-Z."/>
            <person name="Zhang L."/>
            <person name="Thornton R."/>
            <person name="Coyle M."/>
            <person name="Francisco L."/>
            <person name="Jackson L."/>
            <person name="Javaid M."/>
            <person name="Korchina V."/>
            <person name="Kovar C."/>
            <person name="Mata R."/>
            <person name="Mathew T."/>
            <person name="Ngo R."/>
            <person name="Nguyen L."/>
            <person name="Nguyen N."/>
            <person name="Okwuonu G."/>
            <person name="Ongeri F."/>
            <person name="Pham C."/>
            <person name="Simmons D."/>
            <person name="Wilczek-Boney K."/>
            <person name="Hale W."/>
            <person name="Jakkamsetti A."/>
            <person name="Pham P."/>
            <person name="Ruth R."/>
            <person name="San Lucas F."/>
            <person name="Warren J."/>
            <person name="Zhang J."/>
            <person name="Zhao Z."/>
            <person name="Zhou C."/>
            <person name="Zhu D."/>
            <person name="Lee S."/>
            <person name="Bess C."/>
            <person name="Blankenburg K."/>
            <person name="Forbes L."/>
            <person name="Fu Q."/>
            <person name="Gubbala S."/>
            <person name="Hirani K."/>
            <person name="Jayaseelan J.C."/>
            <person name="Lara F."/>
            <person name="Munidasa M."/>
            <person name="Palculict T."/>
            <person name="Patil S."/>
            <person name="Pu L.-L."/>
            <person name="Saada N."/>
            <person name="Tang L."/>
            <person name="Weissenberger G."/>
            <person name="Zhu Y."/>
            <person name="Hemphill L."/>
            <person name="Shang Y."/>
            <person name="Youmans B."/>
            <person name="Ayvaz T."/>
            <person name="Ross M."/>
            <person name="Santibanez J."/>
            <person name="Aqrawi P."/>
            <person name="Gross S."/>
            <person name="Joshi V."/>
            <person name="Fowler G."/>
            <person name="Nazareth L."/>
            <person name="Reid J."/>
            <person name="Worley K."/>
            <person name="Petrosino J."/>
            <person name="Highlander S."/>
            <person name="Gibbs R."/>
        </authorList>
    </citation>
    <scope>NUCLEOTIDE SEQUENCE [LARGE SCALE GENOMIC DNA]</scope>
    <source>
        <strain evidence="1 2">ATCC BAA-1200</strain>
    </source>
</reference>
<accession>F2BEC0</accession>
<evidence type="ECO:0000313" key="1">
    <source>
        <dbReference type="EMBL" id="EGF10201.1"/>
    </source>
</evidence>
<dbReference type="OrthoDB" id="9904576at2"/>
<dbReference type="HOGENOM" id="CLU_2789657_0_0_4"/>
<sequence length="68" mass="7827">MNPDNFNIELIWKEIDSGFGEGDSDDEIRKAILAKIPDVDISQVNSMLKNARQLREEFINARFDQPSM</sequence>
<protein>
    <submittedName>
        <fullName evidence="1">Uncharacterized protein</fullName>
    </submittedName>
</protein>
<gene>
    <name evidence="1" type="ORF">HMPREF9123_2076</name>
</gene>
<name>F2BEC0_9NEIS</name>
<comment type="caution">
    <text evidence="1">The sequence shown here is derived from an EMBL/GenBank/DDBJ whole genome shotgun (WGS) entry which is preliminary data.</text>
</comment>
<evidence type="ECO:0000313" key="2">
    <source>
        <dbReference type="Proteomes" id="UP000004105"/>
    </source>
</evidence>
<keyword evidence="2" id="KW-1185">Reference proteome</keyword>